<gene>
    <name evidence="1" type="ORF">F8M41_011102</name>
</gene>
<organism evidence="1 2">
    <name type="scientific">Gigaspora margarita</name>
    <dbReference type="NCBI Taxonomy" id="4874"/>
    <lineage>
        <taxon>Eukaryota</taxon>
        <taxon>Fungi</taxon>
        <taxon>Fungi incertae sedis</taxon>
        <taxon>Mucoromycota</taxon>
        <taxon>Glomeromycotina</taxon>
        <taxon>Glomeromycetes</taxon>
        <taxon>Diversisporales</taxon>
        <taxon>Gigasporaceae</taxon>
        <taxon>Gigaspora</taxon>
    </lineage>
</organism>
<dbReference type="EMBL" id="WTPW01000229">
    <property type="protein sequence ID" value="KAF0532601.1"/>
    <property type="molecule type" value="Genomic_DNA"/>
</dbReference>
<sequence length="390" mass="44553">MDINSLINHKSDNIHADYKLEDSASINCKHTLINSGSIDELNHEPVYELSSDNTIREKSSKDNYNEILDEILSNNTANNKDPDNNLLSSIIINLKNDNDESEQKVCLITEQLKVNKIIHSILPMEYPPTSEDEIAIVYNIEAWNNNSEAFMSIIQYKLGRPLDMDIDLSQLTNKSLDIQQTKEAKTYIKYLALVNGNQASSFNNGKCNGNFVVRKLSKLNSNSKEHALLDVQNGFLYKSSDNTYQEEKITRMNCNVKFHKIIPLDLKATLYIILVCKGVHSHPPPPPQEVLLEILNKLKILIESSTEQFVDITARKLISNNLIKATFGTNYLSEVHASLNNIDKLRRLVAKVQKFKTSIWSRHIMIICMSEAQAKAWLKLYYFEIALFFK</sequence>
<protein>
    <submittedName>
        <fullName evidence="1">Uncharacterized protein</fullName>
    </submittedName>
</protein>
<dbReference type="OrthoDB" id="2446407at2759"/>
<reference evidence="1 2" key="1">
    <citation type="journal article" date="2019" name="Environ. Microbiol.">
        <title>At the nexus of three kingdoms: the genome of the mycorrhizal fungus Gigaspora margarita provides insights into plant, endobacterial and fungal interactions.</title>
        <authorList>
            <person name="Venice F."/>
            <person name="Ghignone S."/>
            <person name="Salvioli di Fossalunga A."/>
            <person name="Amselem J."/>
            <person name="Novero M."/>
            <person name="Xianan X."/>
            <person name="Sedzielewska Toro K."/>
            <person name="Morin E."/>
            <person name="Lipzen A."/>
            <person name="Grigoriev I.V."/>
            <person name="Henrissat B."/>
            <person name="Martin F.M."/>
            <person name="Bonfante P."/>
        </authorList>
    </citation>
    <scope>NUCLEOTIDE SEQUENCE [LARGE SCALE GENOMIC DNA]</scope>
    <source>
        <strain evidence="1 2">BEG34</strain>
    </source>
</reference>
<comment type="caution">
    <text evidence="1">The sequence shown here is derived from an EMBL/GenBank/DDBJ whole genome shotgun (WGS) entry which is preliminary data.</text>
</comment>
<dbReference type="Proteomes" id="UP000439903">
    <property type="component" value="Unassembled WGS sequence"/>
</dbReference>
<evidence type="ECO:0000313" key="2">
    <source>
        <dbReference type="Proteomes" id="UP000439903"/>
    </source>
</evidence>
<proteinExistence type="predicted"/>
<accession>A0A8H4AU78</accession>
<name>A0A8H4AU78_GIGMA</name>
<keyword evidence="2" id="KW-1185">Reference proteome</keyword>
<evidence type="ECO:0000313" key="1">
    <source>
        <dbReference type="EMBL" id="KAF0532601.1"/>
    </source>
</evidence>
<dbReference type="AlphaFoldDB" id="A0A8H4AU78"/>